<dbReference type="EMBL" id="LN794158">
    <property type="protein sequence ID" value="CEN56254.1"/>
    <property type="molecule type" value="Genomic_DNA"/>
</dbReference>
<dbReference type="STRING" id="1581680.BN1209_1214"/>
<sequence length="301" mass="33045">MSKATLLGGLVSDYRLVKQHLLANPAIWLMCAGLALMFTPTLYDLYFVSELWLDDQHSHGPIILAISLWLLWKRWHEAPDLVSLQSSPALAWVCFIIAGGLYVPGRALDIIYFETGAFVWVLAGVILMAGGTKLLSLLKFPLFFMLFMIPLPNTLIGPLTGAMKEAVSLVTVTILGWADFPVARNGVIISLGQYQLLVADACSGMRTLFMLEALGILYLNLVHFSSRLRNIVLPILIIPISFTANVVRVIVLSLITYYLGSEAGQGFLHGFAGMVLFIAGLLMMLGADHLLRLLSAKLNAR</sequence>
<gene>
    <name evidence="9" type="ORF">BN1209_1214</name>
</gene>
<keyword evidence="2" id="KW-1003">Cell membrane</keyword>
<protein>
    <submittedName>
        <fullName evidence="9">Putative Membrane protein</fullName>
    </submittedName>
</protein>
<evidence type="ECO:0000313" key="10">
    <source>
        <dbReference type="Proteomes" id="UP000056322"/>
    </source>
</evidence>
<dbReference type="GO" id="GO:0008233">
    <property type="term" value="F:peptidase activity"/>
    <property type="evidence" value="ECO:0007669"/>
    <property type="project" value="UniProtKB-KW"/>
</dbReference>
<keyword evidence="10" id="KW-1185">Reference proteome</keyword>
<proteinExistence type="predicted"/>
<feature type="transmembrane region" description="Helical" evidence="8">
    <location>
        <begin position="142"/>
        <end position="163"/>
    </location>
</feature>
<keyword evidence="3" id="KW-0645">Protease</keyword>
<dbReference type="GO" id="GO:0005886">
    <property type="term" value="C:plasma membrane"/>
    <property type="evidence" value="ECO:0007669"/>
    <property type="project" value="UniProtKB-SubCell"/>
</dbReference>
<dbReference type="NCBIfam" id="TIGR02602">
    <property type="entry name" value="8TM_EpsH"/>
    <property type="match status" value="1"/>
</dbReference>
<evidence type="ECO:0000313" key="9">
    <source>
        <dbReference type="EMBL" id="CEN56254.1"/>
    </source>
</evidence>
<keyword evidence="6 8" id="KW-1133">Transmembrane helix</keyword>
<evidence type="ECO:0000256" key="2">
    <source>
        <dbReference type="ARBA" id="ARBA00022475"/>
    </source>
</evidence>
<evidence type="ECO:0000256" key="5">
    <source>
        <dbReference type="ARBA" id="ARBA00022801"/>
    </source>
</evidence>
<evidence type="ECO:0000256" key="4">
    <source>
        <dbReference type="ARBA" id="ARBA00022692"/>
    </source>
</evidence>
<dbReference type="NCBIfam" id="TIGR03113">
    <property type="entry name" value="exosort_XrtB"/>
    <property type="match status" value="1"/>
</dbReference>
<keyword evidence="7 8" id="KW-0472">Membrane</keyword>
<reference evidence="10" key="1">
    <citation type="submission" date="2014-12" db="EMBL/GenBank/DDBJ databases">
        <authorList>
            <person name="Salcher M.M."/>
        </authorList>
    </citation>
    <scope>NUCLEOTIDE SEQUENCE [LARGE SCALE GENOMIC DNA]</scope>
    <source>
        <strain evidence="10">MMS-10A-171</strain>
    </source>
</reference>
<dbReference type="HOGENOM" id="CLU_065975_1_0_4"/>
<dbReference type="InterPro" id="IPR019127">
    <property type="entry name" value="Exosortase"/>
</dbReference>
<evidence type="ECO:0000256" key="1">
    <source>
        <dbReference type="ARBA" id="ARBA00004651"/>
    </source>
</evidence>
<dbReference type="KEGG" id="mbac:BN1209_1214"/>
<dbReference type="GO" id="GO:0006508">
    <property type="term" value="P:proteolysis"/>
    <property type="evidence" value="ECO:0007669"/>
    <property type="project" value="UniProtKB-KW"/>
</dbReference>
<dbReference type="AlphaFoldDB" id="A0A0B7IYU3"/>
<evidence type="ECO:0000256" key="7">
    <source>
        <dbReference type="ARBA" id="ARBA00023136"/>
    </source>
</evidence>
<dbReference type="InterPro" id="IPR026392">
    <property type="entry name" value="Exo/Archaeosortase_dom"/>
</dbReference>
<feature type="transmembrane region" description="Helical" evidence="8">
    <location>
        <begin position="194"/>
        <end position="219"/>
    </location>
</feature>
<dbReference type="InterPro" id="IPR013426">
    <property type="entry name" value="EpsH-like"/>
</dbReference>
<feature type="transmembrane region" description="Helical" evidence="8">
    <location>
        <begin position="231"/>
        <end position="259"/>
    </location>
</feature>
<dbReference type="Pfam" id="PF09721">
    <property type="entry name" value="Exosortase_EpsH"/>
    <property type="match status" value="1"/>
</dbReference>
<feature type="transmembrane region" description="Helical" evidence="8">
    <location>
        <begin position="110"/>
        <end position="130"/>
    </location>
</feature>
<keyword evidence="5" id="KW-0378">Hydrolase</keyword>
<keyword evidence="4 8" id="KW-0812">Transmembrane</keyword>
<name>A0A0B7IYU3_9PROT</name>
<feature type="transmembrane region" description="Helical" evidence="8">
    <location>
        <begin position="21"/>
        <end position="38"/>
    </location>
</feature>
<dbReference type="InterPro" id="IPR017544">
    <property type="entry name" value="Exosortase-2"/>
</dbReference>
<evidence type="ECO:0000256" key="8">
    <source>
        <dbReference type="SAM" id="Phobius"/>
    </source>
</evidence>
<dbReference type="NCBIfam" id="TIGR04178">
    <property type="entry name" value="exo_archaeo"/>
    <property type="match status" value="1"/>
</dbReference>
<dbReference type="Proteomes" id="UP000056322">
    <property type="component" value="Chromosome 1"/>
</dbReference>
<feature type="transmembrane region" description="Helical" evidence="8">
    <location>
        <begin position="271"/>
        <end position="291"/>
    </location>
</feature>
<accession>A0A0B7IYU3</accession>
<feature type="transmembrane region" description="Helical" evidence="8">
    <location>
        <begin position="87"/>
        <end position="104"/>
    </location>
</feature>
<dbReference type="OrthoDB" id="597443at2"/>
<comment type="subcellular location">
    <subcellularLocation>
        <location evidence="1">Cell membrane</location>
        <topology evidence="1">Multi-pass membrane protein</topology>
    </subcellularLocation>
</comment>
<dbReference type="RefSeq" id="WP_082048411.1">
    <property type="nucleotide sequence ID" value="NZ_LN794158.1"/>
</dbReference>
<organism evidence="9 10">
    <name type="scientific">Candidatus Methylopumilus turicensis</name>
    <dbReference type="NCBI Taxonomy" id="1581680"/>
    <lineage>
        <taxon>Bacteria</taxon>
        <taxon>Pseudomonadati</taxon>
        <taxon>Pseudomonadota</taxon>
        <taxon>Betaproteobacteria</taxon>
        <taxon>Nitrosomonadales</taxon>
        <taxon>Methylophilaceae</taxon>
        <taxon>Candidatus Methylopumilus</taxon>
    </lineage>
</organism>
<evidence type="ECO:0000256" key="6">
    <source>
        <dbReference type="ARBA" id="ARBA00022989"/>
    </source>
</evidence>
<evidence type="ECO:0000256" key="3">
    <source>
        <dbReference type="ARBA" id="ARBA00022670"/>
    </source>
</evidence>